<organism evidence="1 2">
    <name type="scientific">Amycolatopsis coloradensis</name>
    <dbReference type="NCBI Taxonomy" id="76021"/>
    <lineage>
        <taxon>Bacteria</taxon>
        <taxon>Bacillati</taxon>
        <taxon>Actinomycetota</taxon>
        <taxon>Actinomycetes</taxon>
        <taxon>Pseudonocardiales</taxon>
        <taxon>Pseudonocardiaceae</taxon>
        <taxon>Amycolatopsis</taxon>
    </lineage>
</organism>
<sequence>MEHLWYEIGSCAAGALRADVARYYREGLLDERRELQAYLDGEEYDLWYGEFWEASPIELILPHDDFWYLVIDSYPGHVRFGLEGPFN</sequence>
<gene>
    <name evidence="1" type="ORF">LCL61_28200</name>
</gene>
<dbReference type="Proteomes" id="UP001456344">
    <property type="component" value="Chromosome"/>
</dbReference>
<keyword evidence="2" id="KW-1185">Reference proteome</keyword>
<dbReference type="EMBL" id="CP150484">
    <property type="protein sequence ID" value="WYW19433.1"/>
    <property type="molecule type" value="Genomic_DNA"/>
</dbReference>
<reference evidence="1" key="1">
    <citation type="submission" date="2023-10" db="EMBL/GenBank/DDBJ databases">
        <title>Whole genome sequencing of actinobacterial strain Amycolatopsis sp. (BCA-696) identifies the underlying plant growth-promoting genes.</title>
        <authorList>
            <person name="Gandham P."/>
            <person name="Vadla N."/>
            <person name="Saji A."/>
            <person name="Srinivas V."/>
            <person name="Ruperao P."/>
            <person name="Selvanayagam S."/>
            <person name="Saxena R.K."/>
            <person name="Rathore A."/>
            <person name="Gopalakrishnan S."/>
            <person name="Thakur V."/>
        </authorList>
    </citation>
    <scope>NUCLEOTIDE SEQUENCE</scope>
    <source>
        <strain evidence="1">BCA-696</strain>
    </source>
</reference>
<accession>A0ACD5BJJ9</accession>
<proteinExistence type="predicted"/>
<evidence type="ECO:0000313" key="2">
    <source>
        <dbReference type="Proteomes" id="UP001456344"/>
    </source>
</evidence>
<name>A0ACD5BJJ9_9PSEU</name>
<evidence type="ECO:0000313" key="1">
    <source>
        <dbReference type="EMBL" id="WYW19433.1"/>
    </source>
</evidence>
<protein>
    <submittedName>
        <fullName evidence="1">Uncharacterized protein</fullName>
    </submittedName>
</protein>